<feature type="transmembrane region" description="Helical" evidence="6">
    <location>
        <begin position="125"/>
        <end position="144"/>
    </location>
</feature>
<comment type="similarity">
    <text evidence="2">Belongs to the EamA transporter family.</text>
</comment>
<dbReference type="InterPro" id="IPR000620">
    <property type="entry name" value="EamA_dom"/>
</dbReference>
<evidence type="ECO:0000256" key="1">
    <source>
        <dbReference type="ARBA" id="ARBA00004141"/>
    </source>
</evidence>
<feature type="transmembrane region" description="Helical" evidence="6">
    <location>
        <begin position="182"/>
        <end position="202"/>
    </location>
</feature>
<proteinExistence type="inferred from homology"/>
<feature type="domain" description="EamA" evidence="7">
    <location>
        <begin position="11"/>
        <end position="139"/>
    </location>
</feature>
<feature type="transmembrane region" description="Helical" evidence="6">
    <location>
        <begin position="30"/>
        <end position="50"/>
    </location>
</feature>
<evidence type="ECO:0000259" key="7">
    <source>
        <dbReference type="Pfam" id="PF00892"/>
    </source>
</evidence>
<protein>
    <submittedName>
        <fullName evidence="8">DMT family transporter</fullName>
    </submittedName>
</protein>
<keyword evidence="5 6" id="KW-0472">Membrane</keyword>
<evidence type="ECO:0000256" key="4">
    <source>
        <dbReference type="ARBA" id="ARBA00022989"/>
    </source>
</evidence>
<evidence type="ECO:0000313" key="8">
    <source>
        <dbReference type="EMBL" id="MFB9691041.1"/>
    </source>
</evidence>
<evidence type="ECO:0000256" key="6">
    <source>
        <dbReference type="SAM" id="Phobius"/>
    </source>
</evidence>
<dbReference type="RefSeq" id="WP_378207411.1">
    <property type="nucleotide sequence ID" value="NZ_JBHMBK010000068.1"/>
</dbReference>
<dbReference type="Pfam" id="PF00892">
    <property type="entry name" value="EamA"/>
    <property type="match status" value="2"/>
</dbReference>
<evidence type="ECO:0000256" key="3">
    <source>
        <dbReference type="ARBA" id="ARBA00022692"/>
    </source>
</evidence>
<feature type="transmembrane region" description="Helical" evidence="6">
    <location>
        <begin position="214"/>
        <end position="234"/>
    </location>
</feature>
<feature type="transmembrane region" description="Helical" evidence="6">
    <location>
        <begin position="70"/>
        <end position="88"/>
    </location>
</feature>
<evidence type="ECO:0000256" key="2">
    <source>
        <dbReference type="ARBA" id="ARBA00007362"/>
    </source>
</evidence>
<comment type="caution">
    <text evidence="8">The sequence shown here is derived from an EMBL/GenBank/DDBJ whole genome shotgun (WGS) entry which is preliminary data.</text>
</comment>
<dbReference type="SUPFAM" id="SSF103481">
    <property type="entry name" value="Multidrug resistance efflux transporter EmrE"/>
    <property type="match status" value="2"/>
</dbReference>
<dbReference type="InterPro" id="IPR050638">
    <property type="entry name" value="AA-Vitamin_Transporters"/>
</dbReference>
<evidence type="ECO:0000313" key="9">
    <source>
        <dbReference type="Proteomes" id="UP001589535"/>
    </source>
</evidence>
<accession>A0ABV5UI16</accession>
<reference evidence="8 9" key="1">
    <citation type="submission" date="2024-09" db="EMBL/GenBank/DDBJ databases">
        <authorList>
            <person name="Sun Q."/>
            <person name="Mori K."/>
        </authorList>
    </citation>
    <scope>NUCLEOTIDE SEQUENCE [LARGE SCALE GENOMIC DNA]</scope>
    <source>
        <strain evidence="8 9">JCM 13852</strain>
    </source>
</reference>
<keyword evidence="3 6" id="KW-0812">Transmembrane</keyword>
<keyword evidence="9" id="KW-1185">Reference proteome</keyword>
<dbReference type="InterPro" id="IPR037185">
    <property type="entry name" value="EmrE-like"/>
</dbReference>
<gene>
    <name evidence="8" type="ORF">ACFFTO_43295</name>
</gene>
<dbReference type="Proteomes" id="UP001589535">
    <property type="component" value="Unassembled WGS sequence"/>
</dbReference>
<comment type="subcellular location">
    <subcellularLocation>
        <location evidence="1">Membrane</location>
        <topology evidence="1">Multi-pass membrane protein</topology>
    </subcellularLocation>
</comment>
<organism evidence="8 9">
    <name type="scientific">Amycolatopsis plumensis</name>
    <dbReference type="NCBI Taxonomy" id="236508"/>
    <lineage>
        <taxon>Bacteria</taxon>
        <taxon>Bacillati</taxon>
        <taxon>Actinomycetota</taxon>
        <taxon>Actinomycetes</taxon>
        <taxon>Pseudonocardiales</taxon>
        <taxon>Pseudonocardiaceae</taxon>
        <taxon>Amycolatopsis</taxon>
    </lineage>
</organism>
<dbReference type="EMBL" id="JBHMBK010000068">
    <property type="protein sequence ID" value="MFB9691041.1"/>
    <property type="molecule type" value="Genomic_DNA"/>
</dbReference>
<feature type="transmembrane region" description="Helical" evidence="6">
    <location>
        <begin position="150"/>
        <end position="170"/>
    </location>
</feature>
<evidence type="ECO:0000256" key="5">
    <source>
        <dbReference type="ARBA" id="ARBA00023136"/>
    </source>
</evidence>
<dbReference type="PANTHER" id="PTHR32322:SF9">
    <property type="entry name" value="AMINO-ACID METABOLITE EFFLUX PUMP-RELATED"/>
    <property type="match status" value="1"/>
</dbReference>
<dbReference type="PANTHER" id="PTHR32322">
    <property type="entry name" value="INNER MEMBRANE TRANSPORTER"/>
    <property type="match status" value="1"/>
</dbReference>
<feature type="transmembrane region" description="Helical" evidence="6">
    <location>
        <begin position="94"/>
        <end position="113"/>
    </location>
</feature>
<dbReference type="Gene3D" id="1.10.3730.20">
    <property type="match status" value="1"/>
</dbReference>
<feature type="transmembrane region" description="Helical" evidence="6">
    <location>
        <begin position="241"/>
        <end position="260"/>
    </location>
</feature>
<name>A0ABV5UI16_9PSEU</name>
<feature type="transmembrane region" description="Helical" evidence="6">
    <location>
        <begin position="266"/>
        <end position="285"/>
    </location>
</feature>
<keyword evidence="4 6" id="KW-1133">Transmembrane helix</keyword>
<sequence length="333" mass="34596">MNLRSLVSLTALGALWGASFLFIRVAVPQWGPLALIEARCLLAGAALWLVLRALHHERPTWRQQGSVRHYLTLGALSGALPFTLIAAAELRLPASLAATLNATTPLFALLIGASRGQERLTARRGVGVFLGVGGVAVLVGLSPVRPDAPLLLAVAASLLAALCYGLGGVYAARHFSTVPPTAVAAGQQLAAAALLLPLLPFAPPPELPGARSTWSVLALALPCTALGFALFYRIVAAHGPATALTVTFLVPAFGVLWGALLLDELLTPSMLVGLAAVLASVVLVTRRPGTTVTDMTSEAEGPSAVASNPVAIPTARDVPFRSTRIPRSTHRKR</sequence>
<feature type="domain" description="EamA" evidence="7">
    <location>
        <begin position="153"/>
        <end position="285"/>
    </location>
</feature>